<dbReference type="Pfam" id="PF00149">
    <property type="entry name" value="Metallophos"/>
    <property type="match status" value="1"/>
</dbReference>
<evidence type="ECO:0000259" key="1">
    <source>
        <dbReference type="Pfam" id="PF00149"/>
    </source>
</evidence>
<dbReference type="STRING" id="1232683.ADIMK_3983"/>
<dbReference type="PANTHER" id="PTHR46546">
    <property type="entry name" value="SHEWANELLA-LIKE PROTEIN PHOSPHATASE 1"/>
    <property type="match status" value="1"/>
</dbReference>
<dbReference type="AlphaFoldDB" id="A0A081FTI1"/>
<dbReference type="InterPro" id="IPR004843">
    <property type="entry name" value="Calcineurin-like_PHP"/>
</dbReference>
<reference evidence="2 3" key="1">
    <citation type="submission" date="2014-04" db="EMBL/GenBank/DDBJ databases">
        <title>Marinobacterium kochiensis sp. nov., isolated from sediment sample collected from Kochi backwaters in Kerala, India.</title>
        <authorList>
            <person name="Singh A."/>
            <person name="Pinnaka A.K."/>
        </authorList>
    </citation>
    <scope>NUCLEOTIDE SEQUENCE [LARGE SCALE GENOMIC DNA]</scope>
    <source>
        <strain evidence="2 3">AK27</strain>
    </source>
</reference>
<dbReference type="Gene3D" id="3.60.21.10">
    <property type="match status" value="1"/>
</dbReference>
<proteinExistence type="predicted"/>
<dbReference type="Proteomes" id="UP000028252">
    <property type="component" value="Unassembled WGS sequence"/>
</dbReference>
<dbReference type="GO" id="GO:0016787">
    <property type="term" value="F:hydrolase activity"/>
    <property type="evidence" value="ECO:0007669"/>
    <property type="project" value="InterPro"/>
</dbReference>
<organism evidence="2 3">
    <name type="scientific">Marinobacterium lacunae</name>
    <dbReference type="NCBI Taxonomy" id="1232683"/>
    <lineage>
        <taxon>Bacteria</taxon>
        <taxon>Pseudomonadati</taxon>
        <taxon>Pseudomonadota</taxon>
        <taxon>Gammaproteobacteria</taxon>
        <taxon>Oceanospirillales</taxon>
        <taxon>Oceanospirillaceae</taxon>
        <taxon>Marinobacterium</taxon>
    </lineage>
</organism>
<feature type="domain" description="Calcineurin-like phosphoesterase" evidence="1">
    <location>
        <begin position="53"/>
        <end position="210"/>
    </location>
</feature>
<protein>
    <recommendedName>
        <fullName evidence="1">Calcineurin-like phosphoesterase domain-containing protein</fullName>
    </recommendedName>
</protein>
<evidence type="ECO:0000313" key="2">
    <source>
        <dbReference type="EMBL" id="KEA61836.1"/>
    </source>
</evidence>
<name>A0A081FTI1_9GAMM</name>
<dbReference type="SUPFAM" id="SSF56300">
    <property type="entry name" value="Metallo-dependent phosphatases"/>
    <property type="match status" value="1"/>
</dbReference>
<evidence type="ECO:0000313" key="3">
    <source>
        <dbReference type="Proteomes" id="UP000028252"/>
    </source>
</evidence>
<gene>
    <name evidence="2" type="ORF">ADIMK_3983</name>
</gene>
<keyword evidence="3" id="KW-1185">Reference proteome</keyword>
<sequence>MHAEIKQCVPQEAELWPYLESHSGNKASTEGDNLEQTVQRSVSRHKWRWPKKPICFIGDPHADAEAFIASLVASGCVIRTGAGTCEFRLTKQGRDTVFVIGGDCLDKGPSNLELLRALRHLMKQSRRVKLLAGNHDVRLLMGIRTLALKPHPTTEHLFVRMGDKVLPLLKEIQQHYLNGKASLKGIPDEDECRRRLFPSDNWFEAFPVAAAHYMGEAAIERELKRMRKKVDSFEEACTHEGLSLREVYAIAQTCRALFLKKKGEFAWFYREMQLAYRKGSFLFVHAGLDDRISETLEHKSVKHLNRAFKKQVRHDLFRFYFGPLANTMRTKYRAADLPLTEQGVERVNRAGIHAVVHGHINRTQGQRLAIKKGLLHIESDVTLDRNSRHKEGLTGYGVGLTLIKPERYVIGISNDYPKAKVFRPESCL</sequence>
<dbReference type="eggNOG" id="COG0639">
    <property type="taxonomic scope" value="Bacteria"/>
</dbReference>
<dbReference type="PANTHER" id="PTHR46546:SF4">
    <property type="entry name" value="SHEWANELLA-LIKE PROTEIN PHOSPHATASE 1"/>
    <property type="match status" value="1"/>
</dbReference>
<dbReference type="InterPro" id="IPR029052">
    <property type="entry name" value="Metallo-depent_PP-like"/>
</dbReference>
<dbReference type="EMBL" id="JMQN01000059">
    <property type="protein sequence ID" value="KEA61836.1"/>
    <property type="molecule type" value="Genomic_DNA"/>
</dbReference>
<comment type="caution">
    <text evidence="2">The sequence shown here is derived from an EMBL/GenBank/DDBJ whole genome shotgun (WGS) entry which is preliminary data.</text>
</comment>
<dbReference type="PATRIC" id="fig|1232683.4.peg.3919"/>
<accession>A0A081FTI1</accession>